<dbReference type="InterPro" id="IPR036259">
    <property type="entry name" value="MFS_trans_sf"/>
</dbReference>
<proteinExistence type="predicted"/>
<keyword evidence="5 7" id="KW-0472">Membrane</keyword>
<feature type="transmembrane region" description="Helical" evidence="7">
    <location>
        <begin position="523"/>
        <end position="546"/>
    </location>
</feature>
<evidence type="ECO:0000256" key="1">
    <source>
        <dbReference type="ARBA" id="ARBA00004141"/>
    </source>
</evidence>
<keyword evidence="10" id="KW-1185">Reference proteome</keyword>
<evidence type="ECO:0000256" key="6">
    <source>
        <dbReference type="SAM" id="MobiDB-lite"/>
    </source>
</evidence>
<dbReference type="Gene3D" id="1.20.1250.20">
    <property type="entry name" value="MFS general substrate transporter like domains"/>
    <property type="match status" value="2"/>
</dbReference>
<dbReference type="PROSITE" id="PS50850">
    <property type="entry name" value="MFS"/>
    <property type="match status" value="1"/>
</dbReference>
<dbReference type="OrthoDB" id="10021397at2759"/>
<feature type="transmembrane region" description="Helical" evidence="7">
    <location>
        <begin position="632"/>
        <end position="652"/>
    </location>
</feature>
<keyword evidence="2" id="KW-0813">Transport</keyword>
<feature type="transmembrane region" description="Helical" evidence="7">
    <location>
        <begin position="426"/>
        <end position="446"/>
    </location>
</feature>
<reference evidence="9 10" key="1">
    <citation type="submission" date="2017-08" db="EMBL/GenBank/DDBJ databases">
        <title>Harnessing the power of phylogenomics to disentangle the directionality and signatures of interkingdom host jumping in the parasitic fungal genus Tolypocladium.</title>
        <authorList>
            <person name="Quandt C.A."/>
            <person name="Patterson W."/>
            <person name="Spatafora J.W."/>
        </authorList>
    </citation>
    <scope>NUCLEOTIDE SEQUENCE [LARGE SCALE GENOMIC DNA]</scope>
    <source>
        <strain evidence="9 10">CBS 113982</strain>
    </source>
</reference>
<dbReference type="SUPFAM" id="SSF103473">
    <property type="entry name" value="MFS general substrate transporter"/>
    <property type="match status" value="1"/>
</dbReference>
<feature type="region of interest" description="Disordered" evidence="6">
    <location>
        <begin position="79"/>
        <end position="162"/>
    </location>
</feature>
<feature type="transmembrane region" description="Helical" evidence="7">
    <location>
        <begin position="389"/>
        <end position="410"/>
    </location>
</feature>
<evidence type="ECO:0000313" key="9">
    <source>
        <dbReference type="EMBL" id="PNY28103.1"/>
    </source>
</evidence>
<accession>A0A2K3QKP7</accession>
<dbReference type="PANTHER" id="PTHR23501:SF198">
    <property type="entry name" value="AZOLE RESISTANCE PROTEIN 1-RELATED"/>
    <property type="match status" value="1"/>
</dbReference>
<feature type="transmembrane region" description="Helical" evidence="7">
    <location>
        <begin position="315"/>
        <end position="335"/>
    </location>
</feature>
<dbReference type="PANTHER" id="PTHR23501">
    <property type="entry name" value="MAJOR FACILITATOR SUPERFAMILY"/>
    <property type="match status" value="1"/>
</dbReference>
<feature type="domain" description="Major facilitator superfamily (MFS) profile" evidence="8">
    <location>
        <begin position="126"/>
        <end position="655"/>
    </location>
</feature>
<feature type="transmembrane region" description="Helical" evidence="7">
    <location>
        <begin position="493"/>
        <end position="511"/>
    </location>
</feature>
<evidence type="ECO:0000256" key="4">
    <source>
        <dbReference type="ARBA" id="ARBA00022989"/>
    </source>
</evidence>
<feature type="transmembrane region" description="Helical" evidence="7">
    <location>
        <begin position="284"/>
        <end position="303"/>
    </location>
</feature>
<evidence type="ECO:0000256" key="2">
    <source>
        <dbReference type="ARBA" id="ARBA00022448"/>
    </source>
</evidence>
<dbReference type="AlphaFoldDB" id="A0A2K3QKP7"/>
<organism evidence="9 10">
    <name type="scientific">Tolypocladium capitatum</name>
    <dbReference type="NCBI Taxonomy" id="45235"/>
    <lineage>
        <taxon>Eukaryota</taxon>
        <taxon>Fungi</taxon>
        <taxon>Dikarya</taxon>
        <taxon>Ascomycota</taxon>
        <taxon>Pezizomycotina</taxon>
        <taxon>Sordariomycetes</taxon>
        <taxon>Hypocreomycetidae</taxon>
        <taxon>Hypocreales</taxon>
        <taxon>Ophiocordycipitaceae</taxon>
        <taxon>Tolypocladium</taxon>
    </lineage>
</organism>
<dbReference type="FunFam" id="1.20.1720.10:FF:000012">
    <property type="entry name" value="MFS toxin efflux pump (AflT)"/>
    <property type="match status" value="1"/>
</dbReference>
<dbReference type="Proteomes" id="UP000236621">
    <property type="component" value="Unassembled WGS sequence"/>
</dbReference>
<feature type="transmembrane region" description="Helical" evidence="7">
    <location>
        <begin position="256"/>
        <end position="277"/>
    </location>
</feature>
<dbReference type="STRING" id="45235.A0A2K3QKP7"/>
<feature type="compositionally biased region" description="Low complexity" evidence="6">
    <location>
        <begin position="108"/>
        <end position="136"/>
    </location>
</feature>
<feature type="transmembrane region" description="Helical" evidence="7">
    <location>
        <begin position="356"/>
        <end position="377"/>
    </location>
</feature>
<comment type="caution">
    <text evidence="9">The sequence shown here is derived from an EMBL/GenBank/DDBJ whole genome shotgun (WGS) entry which is preliminary data.</text>
</comment>
<evidence type="ECO:0000259" key="8">
    <source>
        <dbReference type="PROSITE" id="PS50850"/>
    </source>
</evidence>
<dbReference type="Pfam" id="PF07690">
    <property type="entry name" value="MFS_1"/>
    <property type="match status" value="1"/>
</dbReference>
<feature type="compositionally biased region" description="Polar residues" evidence="6">
    <location>
        <begin position="98"/>
        <end position="107"/>
    </location>
</feature>
<keyword evidence="3 7" id="KW-0812">Transmembrane</keyword>
<dbReference type="FunFam" id="1.20.1250.20:FF:000196">
    <property type="entry name" value="MFS toxin efflux pump (AflT)"/>
    <property type="match status" value="1"/>
</dbReference>
<dbReference type="EMBL" id="NRSZ01000305">
    <property type="protein sequence ID" value="PNY28103.1"/>
    <property type="molecule type" value="Genomic_DNA"/>
</dbReference>
<evidence type="ECO:0000313" key="10">
    <source>
        <dbReference type="Proteomes" id="UP000236621"/>
    </source>
</evidence>
<comment type="subcellular location">
    <subcellularLocation>
        <location evidence="1">Membrane</location>
        <topology evidence="1">Multi-pass membrane protein</topology>
    </subcellularLocation>
</comment>
<evidence type="ECO:0000256" key="7">
    <source>
        <dbReference type="SAM" id="Phobius"/>
    </source>
</evidence>
<keyword evidence="4 7" id="KW-1133">Transmembrane helix</keyword>
<dbReference type="InterPro" id="IPR011701">
    <property type="entry name" value="MFS"/>
</dbReference>
<gene>
    <name evidence="9" type="ORF">TCAP_01976</name>
</gene>
<protein>
    <submittedName>
        <fullName evidence="9">Transporter</fullName>
    </submittedName>
</protein>
<evidence type="ECO:0000256" key="3">
    <source>
        <dbReference type="ARBA" id="ARBA00022692"/>
    </source>
</evidence>
<name>A0A2K3QKP7_9HYPO</name>
<feature type="transmembrane region" description="Helical" evidence="7">
    <location>
        <begin position="558"/>
        <end position="577"/>
    </location>
</feature>
<dbReference type="CDD" id="cd17502">
    <property type="entry name" value="MFS_Azr1_MDR_like"/>
    <property type="match status" value="1"/>
</dbReference>
<sequence length="670" mass="69746">MIPSQLSDGSMPIVRKSHLDWCSEIGGTTAVAPQPPCATRAGLLKNQYPAQQLGDDRLPMANGHGPGRALPAMCTEHVAARQAQTQEQPIRPRPFQPPTCSRNPSQPSTTTETAPRTAATAATAATATAMASSGSSTGLGTKEVEQSAVKPPSTGDASAGADDAEYPSLPKALLILLGLFLGVFLVALDQTIIGTAIPKITDDFGTIADVGWYGSAYLLTSTALQPTFGRFYKGFNLGSLLCAVAQSSAALVGGRAVAGVGVAGIFSGALVIMAFTVPLRKRPLAFGLFGAVWAIAFVVGPLLGGALTDHVTWRWCFYINLPIGAVSCAVIAFCLTPPPKSREETEKPLLKRIGEMDLLGAALLICAVVCLLLALQWGGNQYAWGDSRIIGLLVGFVLIVAVFVASQIWLGERATLPPRIMRQRSVAAACAFVVVFGGSCYVFMYYLPIFFQSVKGSSATTSGIQLLPILLGTIISSAAVGGLVTALGSYTHLLIGSTALFAVGAGLLTTYSTDTSNAKLIGYQVLAGAGMGAGFQIPIAAVQTVLTQDDIAIGSAAVVFFQNLGGSLFVSVGQSLFQNGLSRTLRQTAPSIDPSTVLGAGATEIRAILGRLGQLDQLPAVLESYTIGLQDAYRVSLALALAAFVATLFFEWKSVKHGADEKNVHPPVAV</sequence>
<evidence type="ECO:0000256" key="5">
    <source>
        <dbReference type="ARBA" id="ARBA00023136"/>
    </source>
</evidence>
<dbReference type="InterPro" id="IPR020846">
    <property type="entry name" value="MFS_dom"/>
</dbReference>
<feature type="transmembrane region" description="Helical" evidence="7">
    <location>
        <begin position="172"/>
        <end position="193"/>
    </location>
</feature>
<dbReference type="GO" id="GO:0022857">
    <property type="term" value="F:transmembrane transporter activity"/>
    <property type="evidence" value="ECO:0007669"/>
    <property type="project" value="InterPro"/>
</dbReference>
<feature type="transmembrane region" description="Helical" evidence="7">
    <location>
        <begin position="466"/>
        <end position="486"/>
    </location>
</feature>
<dbReference type="GO" id="GO:0005886">
    <property type="term" value="C:plasma membrane"/>
    <property type="evidence" value="ECO:0007669"/>
    <property type="project" value="TreeGrafter"/>
</dbReference>